<keyword evidence="3" id="KW-1185">Reference proteome</keyword>
<evidence type="ECO:0000313" key="2">
    <source>
        <dbReference type="EMBL" id="KNF02877.1"/>
    </source>
</evidence>
<protein>
    <recommendedName>
        <fullName evidence="4">Prolyl 4-hydroxylase alpha subunit Fe(2+) 2OG dioxygenase domain-containing protein</fullName>
    </recommendedName>
</protein>
<evidence type="ECO:0008006" key="4">
    <source>
        <dbReference type="Google" id="ProtNLM"/>
    </source>
</evidence>
<dbReference type="Proteomes" id="UP000054564">
    <property type="component" value="Unassembled WGS sequence"/>
</dbReference>
<dbReference type="OrthoDB" id="124582at2759"/>
<evidence type="ECO:0000313" key="3">
    <source>
        <dbReference type="Proteomes" id="UP000054564"/>
    </source>
</evidence>
<dbReference type="PANTHER" id="PTHR33099:SF7">
    <property type="entry name" value="MYND-TYPE DOMAIN-CONTAINING PROTEIN"/>
    <property type="match status" value="1"/>
</dbReference>
<evidence type="ECO:0000256" key="1">
    <source>
        <dbReference type="SAM" id="MobiDB-lite"/>
    </source>
</evidence>
<accession>A0A0L0VUI6</accession>
<dbReference type="AlphaFoldDB" id="A0A0L0VUI6"/>
<proteinExistence type="predicted"/>
<name>A0A0L0VUI6_9BASI</name>
<dbReference type="PANTHER" id="PTHR33099">
    <property type="entry name" value="FE2OG DIOXYGENASE DOMAIN-CONTAINING PROTEIN"/>
    <property type="match status" value="1"/>
</dbReference>
<sequence length="556" mass="61919">MSTKVSHGNPRDGRPDGPDADPAADSHLRYNINLKQDMIKSLEAITNPGTFAAWEALPTTPPAGLHVDGVGDIVLPLGEGQIRQLIDKSHQAPFGRRSETLIDVSVRNTRQINGDQLSFLDPAWQAYLLDISKKAATSLGIDGPIQAELHKMLIYEKGAMFKVHTDTEKILKTSDASQSFACWYSDVIHEVLPVESGYRCVLTYNLAIQPGLARPAASTLGLQKEPLRKTLTTWLRNLTSSAEHSHLYYILDHEYTQAAISPNGLKAEDYVRVQALRDLTAELPFEVFLALLEKRDEGVPLEGVSDYNENGADIAMDVSRTCHEVNSLYALDGIPIASSFGMNIDMSLEEDPFLNLNVVREELKVDTGNDGPEATHWYRRAALVMIPHKSLVNYLARCASGDGHEDRNNVLSVLSYVSKTPSFASIQEPLLDSICELYREKYDYYLCPKTIEAYLKASLQYSHRSLLETVIGSQQDKLPISFFDWANKWLKELPAADRVEMYESWIPSIIRSYSYADGRLSAIERLSGPTADAASQDEGPESETWAKALIHECETL</sequence>
<comment type="caution">
    <text evidence="2">The sequence shown here is derived from an EMBL/GenBank/DDBJ whole genome shotgun (WGS) entry which is preliminary data.</text>
</comment>
<feature type="region of interest" description="Disordered" evidence="1">
    <location>
        <begin position="1"/>
        <end position="25"/>
    </location>
</feature>
<dbReference type="EMBL" id="AJIL01000020">
    <property type="protein sequence ID" value="KNF02877.1"/>
    <property type="molecule type" value="Genomic_DNA"/>
</dbReference>
<gene>
    <name evidence="2" type="ORF">PSTG_03824</name>
</gene>
<organism evidence="2 3">
    <name type="scientific">Puccinia striiformis f. sp. tritici PST-78</name>
    <dbReference type="NCBI Taxonomy" id="1165861"/>
    <lineage>
        <taxon>Eukaryota</taxon>
        <taxon>Fungi</taxon>
        <taxon>Dikarya</taxon>
        <taxon>Basidiomycota</taxon>
        <taxon>Pucciniomycotina</taxon>
        <taxon>Pucciniomycetes</taxon>
        <taxon>Pucciniales</taxon>
        <taxon>Pucciniaceae</taxon>
        <taxon>Puccinia</taxon>
    </lineage>
</organism>
<reference evidence="3" key="1">
    <citation type="submission" date="2014-03" db="EMBL/GenBank/DDBJ databases">
        <title>The Genome Sequence of Puccinia striiformis f. sp. tritici PST-78.</title>
        <authorList>
            <consortium name="The Broad Institute Genome Sequencing Platform"/>
            <person name="Cuomo C."/>
            <person name="Hulbert S."/>
            <person name="Chen X."/>
            <person name="Walker B."/>
            <person name="Young S.K."/>
            <person name="Zeng Q."/>
            <person name="Gargeya S."/>
            <person name="Fitzgerald M."/>
            <person name="Haas B."/>
            <person name="Abouelleil A."/>
            <person name="Alvarado L."/>
            <person name="Arachchi H.M."/>
            <person name="Berlin A.M."/>
            <person name="Chapman S.B."/>
            <person name="Goldberg J."/>
            <person name="Griggs A."/>
            <person name="Gujja S."/>
            <person name="Hansen M."/>
            <person name="Howarth C."/>
            <person name="Imamovic A."/>
            <person name="Larimer J."/>
            <person name="McCowan C."/>
            <person name="Montmayeur A."/>
            <person name="Murphy C."/>
            <person name="Neiman D."/>
            <person name="Pearson M."/>
            <person name="Priest M."/>
            <person name="Roberts A."/>
            <person name="Saif S."/>
            <person name="Shea T."/>
            <person name="Sisk P."/>
            <person name="Sykes S."/>
            <person name="Wortman J."/>
            <person name="Nusbaum C."/>
            <person name="Birren B."/>
        </authorList>
    </citation>
    <scope>NUCLEOTIDE SEQUENCE [LARGE SCALE GENOMIC DNA]</scope>
    <source>
        <strain evidence="3">race PST-78</strain>
    </source>
</reference>